<keyword evidence="1" id="KW-1133">Transmembrane helix</keyword>
<protein>
    <submittedName>
        <fullName evidence="2">Uncharacterized protein</fullName>
    </submittedName>
</protein>
<dbReference type="AlphaFoldDB" id="A0A0G3M6R3"/>
<accession>A0A0G3M6R3</accession>
<dbReference type="Proteomes" id="UP000035213">
    <property type="component" value="Chromosome"/>
</dbReference>
<dbReference type="PATRIC" id="fig|1324352.5.peg.3051"/>
<name>A0A0G3M6R3_CHRGL</name>
<reference evidence="2 3" key="1">
    <citation type="submission" date="2014-11" db="EMBL/GenBank/DDBJ databases">
        <authorList>
            <person name="Park G.-S."/>
            <person name="Hong S.-J."/>
            <person name="Jung B.K."/>
            <person name="Khan A.R."/>
            <person name="Kwak Y."/>
            <person name="Shin J.-H."/>
        </authorList>
    </citation>
    <scope>NUCLEOTIDE SEQUENCE [LARGE SCALE GENOMIC DNA]</scope>
    <source>
        <strain evidence="2 3">DSM 27622</strain>
    </source>
</reference>
<evidence type="ECO:0000313" key="2">
    <source>
        <dbReference type="EMBL" id="AKK73673.1"/>
    </source>
</evidence>
<keyword evidence="1" id="KW-0472">Membrane</keyword>
<keyword evidence="1" id="KW-0812">Transmembrane</keyword>
<evidence type="ECO:0000313" key="3">
    <source>
        <dbReference type="Proteomes" id="UP000035213"/>
    </source>
</evidence>
<sequence length="99" mass="11744">MEKIRILKVAYIPLGIFIINFFIYLLIDVFGEIYTYSGTAKKIYLFFCFPANLIGLIISAYLFIKVLIFKKSFWNIILCTPLIIFVLYFYFFPLIQNTK</sequence>
<feature type="transmembrane region" description="Helical" evidence="1">
    <location>
        <begin position="43"/>
        <end position="64"/>
    </location>
</feature>
<organism evidence="2 3">
    <name type="scientific">Chryseobacterium gallinarum</name>
    <dbReference type="NCBI Taxonomy" id="1324352"/>
    <lineage>
        <taxon>Bacteria</taxon>
        <taxon>Pseudomonadati</taxon>
        <taxon>Bacteroidota</taxon>
        <taxon>Flavobacteriia</taxon>
        <taxon>Flavobacteriales</taxon>
        <taxon>Weeksellaceae</taxon>
        <taxon>Chryseobacterium group</taxon>
        <taxon>Chryseobacterium</taxon>
    </lineage>
</organism>
<dbReference type="KEGG" id="cgn:OK18_14635"/>
<evidence type="ECO:0000256" key="1">
    <source>
        <dbReference type="SAM" id="Phobius"/>
    </source>
</evidence>
<dbReference type="EMBL" id="CP009928">
    <property type="protein sequence ID" value="AKK73673.1"/>
    <property type="molecule type" value="Genomic_DNA"/>
</dbReference>
<feature type="transmembrane region" description="Helical" evidence="1">
    <location>
        <begin position="76"/>
        <end position="95"/>
    </location>
</feature>
<proteinExistence type="predicted"/>
<feature type="transmembrane region" description="Helical" evidence="1">
    <location>
        <begin position="12"/>
        <end position="31"/>
    </location>
</feature>
<gene>
    <name evidence="2" type="ORF">OK18_14635</name>
</gene>